<reference evidence="3" key="1">
    <citation type="journal article" date="2016" name="Nat. Biotechnol.">
        <title>Sequencing wild and cultivated cassava and related species reveals extensive interspecific hybridization and genetic diversity.</title>
        <authorList>
            <person name="Bredeson J.V."/>
            <person name="Lyons J.B."/>
            <person name="Prochnik S.E."/>
            <person name="Wu G.A."/>
            <person name="Ha C.M."/>
            <person name="Edsinger-Gonzales E."/>
            <person name="Grimwood J."/>
            <person name="Schmutz J."/>
            <person name="Rabbi I.Y."/>
            <person name="Egesi C."/>
            <person name="Nauluvula P."/>
            <person name="Lebot V."/>
            <person name="Ndunguru J."/>
            <person name="Mkamilo G."/>
            <person name="Bart R.S."/>
            <person name="Setter T.L."/>
            <person name="Gleadow R.M."/>
            <person name="Kulakow P."/>
            <person name="Ferguson M.E."/>
            <person name="Rounsley S."/>
            <person name="Rokhsar D.S."/>
        </authorList>
    </citation>
    <scope>NUCLEOTIDE SEQUENCE [LARGE SCALE GENOMIC DNA]</scope>
    <source>
        <strain evidence="3">cv. AM560-2</strain>
    </source>
</reference>
<evidence type="ECO:0000256" key="1">
    <source>
        <dbReference type="SAM" id="MobiDB-lite"/>
    </source>
</evidence>
<name>A0A2C9WKB3_MANES</name>
<sequence>MEGFPFDVTKKVTNAFDDIKHEAESVKDFVTGDKSKSERENNDVLNSESGNTPEEEAESKAEEEAEPKAEEEAESKAEEEAESKAEEEAESKAEEEAESKDTSDVVAESAEPIEPAPEELSSTVEASVEKSNDSDVTALEQEEIEEKIIPSSNETDEVAPIAADEVLNETDKIMSPSTTQDEINGGSSEDKIKLPSFDTFSAIARNVVSEVQEVKERVLPSVDENGGVPPVTEVEPKGVEEAKIVPLDDSTGDSSGVVDREFVNDSLIPSVNATEIGSNDGVPETTENPSVTPQNQRSLQAASWRNCFGWFDTLWRSNRRLKI</sequence>
<proteinExistence type="predicted"/>
<feature type="compositionally biased region" description="Basic and acidic residues" evidence="1">
    <location>
        <begin position="17"/>
        <end position="42"/>
    </location>
</feature>
<dbReference type="PANTHER" id="PTHR37187:SF7">
    <property type="entry name" value="EXPRESSED PROTEIN"/>
    <property type="match status" value="1"/>
</dbReference>
<dbReference type="OMA" id="FEVNCTH"/>
<evidence type="ECO:0000313" key="3">
    <source>
        <dbReference type="Proteomes" id="UP000091857"/>
    </source>
</evidence>
<dbReference type="EMBL" id="CM004387">
    <property type="protein sequence ID" value="OAY60632.1"/>
    <property type="molecule type" value="Genomic_DNA"/>
</dbReference>
<feature type="region of interest" description="Disordered" evidence="1">
    <location>
        <begin position="17"/>
        <end position="192"/>
    </location>
</feature>
<dbReference type="AlphaFoldDB" id="A0A2C9WKB3"/>
<feature type="compositionally biased region" description="Polar residues" evidence="1">
    <location>
        <begin position="285"/>
        <end position="298"/>
    </location>
</feature>
<dbReference type="Gramene" id="Manes.01G127200.1.v8.1">
    <property type="protein sequence ID" value="Manes.01G127200.1.v8.1.CDS"/>
    <property type="gene ID" value="Manes.01G127200.v8.1"/>
</dbReference>
<keyword evidence="3" id="KW-1185">Reference proteome</keyword>
<feature type="compositionally biased region" description="Low complexity" evidence="1">
    <location>
        <begin position="107"/>
        <end position="122"/>
    </location>
</feature>
<feature type="compositionally biased region" description="Basic and acidic residues" evidence="1">
    <location>
        <begin position="58"/>
        <end position="103"/>
    </location>
</feature>
<gene>
    <name evidence="2" type="ORF">MANES_01G127200v8</name>
</gene>
<accession>A0A2C9WKB3</accession>
<dbReference type="PANTHER" id="PTHR37187">
    <property type="entry name" value="EXPRESSED PROTEIN"/>
    <property type="match status" value="1"/>
</dbReference>
<comment type="caution">
    <text evidence="2">The sequence shown here is derived from an EMBL/GenBank/DDBJ whole genome shotgun (WGS) entry which is preliminary data.</text>
</comment>
<feature type="region of interest" description="Disordered" evidence="1">
    <location>
        <begin position="220"/>
        <end position="239"/>
    </location>
</feature>
<dbReference type="OrthoDB" id="1926326at2759"/>
<organism evidence="2 3">
    <name type="scientific">Manihot esculenta</name>
    <name type="common">Cassava</name>
    <name type="synonym">Jatropha manihot</name>
    <dbReference type="NCBI Taxonomy" id="3983"/>
    <lineage>
        <taxon>Eukaryota</taxon>
        <taxon>Viridiplantae</taxon>
        <taxon>Streptophyta</taxon>
        <taxon>Embryophyta</taxon>
        <taxon>Tracheophyta</taxon>
        <taxon>Spermatophyta</taxon>
        <taxon>Magnoliopsida</taxon>
        <taxon>eudicotyledons</taxon>
        <taxon>Gunneridae</taxon>
        <taxon>Pentapetalae</taxon>
        <taxon>rosids</taxon>
        <taxon>fabids</taxon>
        <taxon>Malpighiales</taxon>
        <taxon>Euphorbiaceae</taxon>
        <taxon>Crotonoideae</taxon>
        <taxon>Manihoteae</taxon>
        <taxon>Manihot</taxon>
    </lineage>
</organism>
<evidence type="ECO:0000313" key="2">
    <source>
        <dbReference type="EMBL" id="OAY60632.1"/>
    </source>
</evidence>
<dbReference type="Proteomes" id="UP000091857">
    <property type="component" value="Chromosome 1"/>
</dbReference>
<feature type="compositionally biased region" description="Polar residues" evidence="1">
    <location>
        <begin position="175"/>
        <end position="187"/>
    </location>
</feature>
<feature type="compositionally biased region" description="Polar residues" evidence="1">
    <location>
        <begin position="43"/>
        <end position="52"/>
    </location>
</feature>
<protein>
    <submittedName>
        <fullName evidence="2">Uncharacterized protein</fullName>
    </submittedName>
</protein>
<feature type="region of interest" description="Disordered" evidence="1">
    <location>
        <begin position="269"/>
        <end position="298"/>
    </location>
</feature>